<proteinExistence type="predicted"/>
<accession>A0ABR8RYH1</accession>
<evidence type="ECO:0008006" key="4">
    <source>
        <dbReference type="Google" id="ProtNLM"/>
    </source>
</evidence>
<gene>
    <name evidence="2" type="ORF">H9651_01215</name>
</gene>
<sequence>MNAEPVLPTAPVHVGRTEETRARSPWVHLGVGVASAVFGLLPWLITGARMPVQNLSAFAPTDLPIVLLPFSQYDVVWIFALLVVGAAVAGIAGRALGVGRTPRATPLLLAGLVVPQVAAVVQTATTVAATLQDRIEADLYVAALSAGSLATVAIGVAVAALIARAPRGGALTGLAIGAVAASPWLSSLLRPFASPVAGEPLLLWIVPWITPVLAGVAIAWAGLRSVGRIIAAVATVAIVWIAPALITGLTNALGFRLILGQPLEMLDYGSSVFRAALFIPELALRPILGVVVAAGVGLGVRAVLARRARATGEA</sequence>
<keyword evidence="3" id="KW-1185">Reference proteome</keyword>
<protein>
    <recommendedName>
        <fullName evidence="4">Integral membrane protein</fullName>
    </recommendedName>
</protein>
<feature type="transmembrane region" description="Helical" evidence="1">
    <location>
        <begin position="201"/>
        <end position="223"/>
    </location>
</feature>
<reference evidence="2 3" key="1">
    <citation type="submission" date="2020-08" db="EMBL/GenBank/DDBJ databases">
        <title>A Genomic Blueprint of the Chicken Gut Microbiome.</title>
        <authorList>
            <person name="Gilroy R."/>
            <person name="Ravi A."/>
            <person name="Getino M."/>
            <person name="Pursley I."/>
            <person name="Horton D.L."/>
            <person name="Alikhan N.-F."/>
            <person name="Baker D."/>
            <person name="Gharbi K."/>
            <person name="Hall N."/>
            <person name="Watson M."/>
            <person name="Adriaenssens E.M."/>
            <person name="Foster-Nyarko E."/>
            <person name="Jarju S."/>
            <person name="Secka A."/>
            <person name="Antonio M."/>
            <person name="Oren A."/>
            <person name="Chaudhuri R."/>
            <person name="La Ragione R.M."/>
            <person name="Hildebrand F."/>
            <person name="Pallen M.J."/>
        </authorList>
    </citation>
    <scope>NUCLEOTIDE SEQUENCE [LARGE SCALE GENOMIC DNA]</scope>
    <source>
        <strain evidence="2 3">Sa4CUA7</strain>
    </source>
</reference>
<dbReference type="EMBL" id="JACSQP010000001">
    <property type="protein sequence ID" value="MBD7956256.1"/>
    <property type="molecule type" value="Genomic_DNA"/>
</dbReference>
<evidence type="ECO:0000313" key="3">
    <source>
        <dbReference type="Proteomes" id="UP000648352"/>
    </source>
</evidence>
<dbReference type="Proteomes" id="UP000648352">
    <property type="component" value="Unassembled WGS sequence"/>
</dbReference>
<feature type="transmembrane region" description="Helical" evidence="1">
    <location>
        <begin position="275"/>
        <end position="300"/>
    </location>
</feature>
<keyword evidence="1" id="KW-1133">Transmembrane helix</keyword>
<feature type="transmembrane region" description="Helical" evidence="1">
    <location>
        <begin position="107"/>
        <end position="127"/>
    </location>
</feature>
<evidence type="ECO:0000256" key="1">
    <source>
        <dbReference type="SAM" id="Phobius"/>
    </source>
</evidence>
<feature type="transmembrane region" description="Helical" evidence="1">
    <location>
        <begin position="170"/>
        <end position="189"/>
    </location>
</feature>
<dbReference type="RefSeq" id="WP_191717279.1">
    <property type="nucleotide sequence ID" value="NZ_JACSQP010000001.1"/>
</dbReference>
<name>A0ABR8RYH1_9MICO</name>
<feature type="transmembrane region" description="Helical" evidence="1">
    <location>
        <begin position="75"/>
        <end position="95"/>
    </location>
</feature>
<comment type="caution">
    <text evidence="2">The sequence shown here is derived from an EMBL/GenBank/DDBJ whole genome shotgun (WGS) entry which is preliminary data.</text>
</comment>
<keyword evidence="1" id="KW-0812">Transmembrane</keyword>
<organism evidence="2 3">
    <name type="scientific">Microbacterium pullorum</name>
    <dbReference type="NCBI Taxonomy" id="2762236"/>
    <lineage>
        <taxon>Bacteria</taxon>
        <taxon>Bacillati</taxon>
        <taxon>Actinomycetota</taxon>
        <taxon>Actinomycetes</taxon>
        <taxon>Micrococcales</taxon>
        <taxon>Microbacteriaceae</taxon>
        <taxon>Microbacterium</taxon>
    </lineage>
</organism>
<keyword evidence="1" id="KW-0472">Membrane</keyword>
<feature type="transmembrane region" description="Helical" evidence="1">
    <location>
        <begin position="230"/>
        <end position="255"/>
    </location>
</feature>
<evidence type="ECO:0000313" key="2">
    <source>
        <dbReference type="EMBL" id="MBD7956256.1"/>
    </source>
</evidence>
<feature type="transmembrane region" description="Helical" evidence="1">
    <location>
        <begin position="26"/>
        <end position="45"/>
    </location>
</feature>
<feature type="transmembrane region" description="Helical" evidence="1">
    <location>
        <begin position="139"/>
        <end position="163"/>
    </location>
</feature>